<protein>
    <recommendedName>
        <fullName evidence="1">HNH nuclease domain-containing protein</fullName>
    </recommendedName>
</protein>
<dbReference type="SMART" id="SM00507">
    <property type="entry name" value="HNHc"/>
    <property type="match status" value="1"/>
</dbReference>
<reference evidence="2" key="1">
    <citation type="journal article" date="2015" name="Nature">
        <title>Complex archaea that bridge the gap between prokaryotes and eukaryotes.</title>
        <authorList>
            <person name="Spang A."/>
            <person name="Saw J.H."/>
            <person name="Jorgensen S.L."/>
            <person name="Zaremba-Niedzwiedzka K."/>
            <person name="Martijn J."/>
            <person name="Lind A.E."/>
            <person name="van Eijk R."/>
            <person name="Schleper C."/>
            <person name="Guy L."/>
            <person name="Ettema T.J."/>
        </authorList>
    </citation>
    <scope>NUCLEOTIDE SEQUENCE</scope>
</reference>
<dbReference type="GO" id="GO:0003676">
    <property type="term" value="F:nucleic acid binding"/>
    <property type="evidence" value="ECO:0007669"/>
    <property type="project" value="InterPro"/>
</dbReference>
<dbReference type="InterPro" id="IPR003615">
    <property type="entry name" value="HNH_nuc"/>
</dbReference>
<dbReference type="AlphaFoldDB" id="A0A0F9RWI4"/>
<evidence type="ECO:0000313" key="2">
    <source>
        <dbReference type="EMBL" id="KKN54317.1"/>
    </source>
</evidence>
<proteinExistence type="predicted"/>
<gene>
    <name evidence="2" type="ORF">LCGC14_0593720</name>
</gene>
<dbReference type="GO" id="GO:0008270">
    <property type="term" value="F:zinc ion binding"/>
    <property type="evidence" value="ECO:0007669"/>
    <property type="project" value="InterPro"/>
</dbReference>
<name>A0A0F9RWI4_9ZZZZ</name>
<organism evidence="2">
    <name type="scientific">marine sediment metagenome</name>
    <dbReference type="NCBI Taxonomy" id="412755"/>
    <lineage>
        <taxon>unclassified sequences</taxon>
        <taxon>metagenomes</taxon>
        <taxon>ecological metagenomes</taxon>
    </lineage>
</organism>
<accession>A0A0F9RWI4</accession>
<feature type="domain" description="HNH nuclease" evidence="1">
    <location>
        <begin position="105"/>
        <end position="155"/>
    </location>
</feature>
<dbReference type="GO" id="GO:0004519">
    <property type="term" value="F:endonuclease activity"/>
    <property type="evidence" value="ECO:0007669"/>
    <property type="project" value="InterPro"/>
</dbReference>
<comment type="caution">
    <text evidence="2">The sequence shown here is derived from an EMBL/GenBank/DDBJ whole genome shotgun (WGS) entry which is preliminary data.</text>
</comment>
<dbReference type="Pfam" id="PF01844">
    <property type="entry name" value="HNH"/>
    <property type="match status" value="1"/>
</dbReference>
<sequence length="160" mass="18512">MTGATNINGIGVGFLFMLKQTVKIKNGDWLDTINIYKCDITGEEIPENHGWYGNDKIHISDNGIELLIEQWIKRNSGYVGFPIFLHYLIARLCNKIRPDRYISKKLKDFVLKKYKHKYNNCGVEKNLEIDHIKPISKKGLTELKNLQVLCKTCNIKKSNK</sequence>
<dbReference type="Gene3D" id="1.10.30.50">
    <property type="match status" value="1"/>
</dbReference>
<dbReference type="CDD" id="cd00085">
    <property type="entry name" value="HNHc"/>
    <property type="match status" value="1"/>
</dbReference>
<evidence type="ECO:0000259" key="1">
    <source>
        <dbReference type="SMART" id="SM00507"/>
    </source>
</evidence>
<dbReference type="InterPro" id="IPR002711">
    <property type="entry name" value="HNH"/>
</dbReference>
<dbReference type="EMBL" id="LAZR01000933">
    <property type="protein sequence ID" value="KKN54317.1"/>
    <property type="molecule type" value="Genomic_DNA"/>
</dbReference>